<gene>
    <name evidence="1" type="ORF">F4820DRAFT_467206</name>
</gene>
<reference evidence="1 2" key="1">
    <citation type="journal article" date="2022" name="New Phytol.">
        <title>Ecological generalism drives hyperdiversity of secondary metabolite gene clusters in xylarialean endophytes.</title>
        <authorList>
            <person name="Franco M.E.E."/>
            <person name="Wisecaver J.H."/>
            <person name="Arnold A.E."/>
            <person name="Ju Y.M."/>
            <person name="Slot J.C."/>
            <person name="Ahrendt S."/>
            <person name="Moore L.P."/>
            <person name="Eastman K.E."/>
            <person name="Scott K."/>
            <person name="Konkel Z."/>
            <person name="Mondo S.J."/>
            <person name="Kuo A."/>
            <person name="Hayes R.D."/>
            <person name="Haridas S."/>
            <person name="Andreopoulos B."/>
            <person name="Riley R."/>
            <person name="LaButti K."/>
            <person name="Pangilinan J."/>
            <person name="Lipzen A."/>
            <person name="Amirebrahimi M."/>
            <person name="Yan J."/>
            <person name="Adam C."/>
            <person name="Keymanesh K."/>
            <person name="Ng V."/>
            <person name="Louie K."/>
            <person name="Northen T."/>
            <person name="Drula E."/>
            <person name="Henrissat B."/>
            <person name="Hsieh H.M."/>
            <person name="Youens-Clark K."/>
            <person name="Lutzoni F."/>
            <person name="Miadlikowska J."/>
            <person name="Eastwood D.C."/>
            <person name="Hamelin R.C."/>
            <person name="Grigoriev I.V."/>
            <person name="U'Ren J.M."/>
        </authorList>
    </citation>
    <scope>NUCLEOTIDE SEQUENCE [LARGE SCALE GENOMIC DNA]</scope>
    <source>
        <strain evidence="1 2">CBS 119005</strain>
    </source>
</reference>
<keyword evidence="2" id="KW-1185">Reference proteome</keyword>
<sequence>METWTVYLASLLLLGLVYIFILLFLRDSAAFPDDIPISGLRNEVFRVVRASLRQLTDGMSTLMEGYRKYSANGKLFILCEPSFQKELMLPPEHIKWFAEQSDTVMSSKTIREERHASKYLHMGVEFSSTLYFMERVIRDSLTRNLGDIQQPLCDEICQGFDQVFGTDSTEWKTLNVYQSMQEIILQAMCRVFFGEQISRNQEFLTIYSRYILAMGVGTMIIGILPGFLKRLLVPFFNVPLWYYRRRTLKILLPVVEQQVLRSQSDSKSYDFISQCARTSAKSTSTRTAAEPKQLAEWMMLLVIKTLINAASFFWADREKGFAAFNSLGGQSSNVLLDILHSPEELQVYETLRQEAETSIKSPDDWNNADTFNSLQISDSVIRESLRCHPMLIKGLTKEVVRKGGLDLPDGTHIPQGAWLGVPVLGVHWDARFYPDPETYDPYRYVKLRRERERGPGEDPVPSKDLDAGKPSSTYLGFGYGRHACPGRWYAVLMMKTMFAYLVLNYDVEPLDPQSSMKVLGDAAMPPFSSTVRVRRCNVVGS</sequence>
<dbReference type="Proteomes" id="UP001497700">
    <property type="component" value="Unassembled WGS sequence"/>
</dbReference>
<dbReference type="EMBL" id="MU393649">
    <property type="protein sequence ID" value="KAI4859215.1"/>
    <property type="molecule type" value="Genomic_DNA"/>
</dbReference>
<comment type="caution">
    <text evidence="1">The sequence shown here is derived from an EMBL/GenBank/DDBJ whole genome shotgun (WGS) entry which is preliminary data.</text>
</comment>
<proteinExistence type="predicted"/>
<accession>A0ACB9YJL3</accession>
<name>A0ACB9YJL3_9PEZI</name>
<protein>
    <submittedName>
        <fullName evidence="1">Cytochrome P450</fullName>
    </submittedName>
</protein>
<organism evidence="1 2">
    <name type="scientific">Hypoxylon rubiginosum</name>
    <dbReference type="NCBI Taxonomy" id="110542"/>
    <lineage>
        <taxon>Eukaryota</taxon>
        <taxon>Fungi</taxon>
        <taxon>Dikarya</taxon>
        <taxon>Ascomycota</taxon>
        <taxon>Pezizomycotina</taxon>
        <taxon>Sordariomycetes</taxon>
        <taxon>Xylariomycetidae</taxon>
        <taxon>Xylariales</taxon>
        <taxon>Hypoxylaceae</taxon>
        <taxon>Hypoxylon</taxon>
    </lineage>
</organism>
<evidence type="ECO:0000313" key="2">
    <source>
        <dbReference type="Proteomes" id="UP001497700"/>
    </source>
</evidence>
<evidence type="ECO:0000313" key="1">
    <source>
        <dbReference type="EMBL" id="KAI4859215.1"/>
    </source>
</evidence>